<dbReference type="PIRSF" id="PIRSF000887">
    <property type="entry name" value="Pesterase_MJ0037"/>
    <property type="match status" value="1"/>
</dbReference>
<sequence>MNSHAFIFHGERLCALPSGALHWPGLSVLVVSDLHLGKAARLSAVGGAALPPYEARETLSRLSHDLEITGAGRVICLGDSFDAAGLDVHLPEDDLMFIARLQAGRDWDWIEGNHDPGPVSLGGTHRADLSLGPLVFRHIASDAAEGEVSGHYHPKARFTARGRALSMPCFLVDERRLVMPAYGAYTGGLWTDSATLSALMGKGAQAILTGRRPCAIPMPRRAGIRPQPAT</sequence>
<dbReference type="NCBIfam" id="TIGR04123">
    <property type="entry name" value="P_estr_lig_assc"/>
    <property type="match status" value="1"/>
</dbReference>
<dbReference type="InterPro" id="IPR026336">
    <property type="entry name" value="PdeM-like"/>
</dbReference>
<evidence type="ECO:0000313" key="2">
    <source>
        <dbReference type="Proteomes" id="UP000199286"/>
    </source>
</evidence>
<dbReference type="SUPFAM" id="SSF56300">
    <property type="entry name" value="Metallo-dependent phosphatases"/>
    <property type="match status" value="1"/>
</dbReference>
<gene>
    <name evidence="1" type="ORF">SAMN05444340_106143</name>
</gene>
<dbReference type="InterPro" id="IPR024173">
    <property type="entry name" value="Pesterase_MJ0037-like"/>
</dbReference>
<dbReference type="STRING" id="321339.SAMN05444340_106143"/>
<protein>
    <submittedName>
        <fullName evidence="1">Putative phosphoesterase</fullName>
    </submittedName>
</protein>
<organism evidence="1 2">
    <name type="scientific">Citreimonas salinaria</name>
    <dbReference type="NCBI Taxonomy" id="321339"/>
    <lineage>
        <taxon>Bacteria</taxon>
        <taxon>Pseudomonadati</taxon>
        <taxon>Pseudomonadota</taxon>
        <taxon>Alphaproteobacteria</taxon>
        <taxon>Rhodobacterales</taxon>
        <taxon>Roseobacteraceae</taxon>
        <taxon>Citreimonas</taxon>
    </lineage>
</organism>
<reference evidence="1 2" key="1">
    <citation type="submission" date="2016-10" db="EMBL/GenBank/DDBJ databases">
        <authorList>
            <person name="de Groot N.N."/>
        </authorList>
    </citation>
    <scope>NUCLEOTIDE SEQUENCE [LARGE SCALE GENOMIC DNA]</scope>
    <source>
        <strain evidence="1 2">DSM 26880</strain>
    </source>
</reference>
<dbReference type="AlphaFoldDB" id="A0A1H3JAX4"/>
<name>A0A1H3JAX4_9RHOB</name>
<proteinExistence type="predicted"/>
<evidence type="ECO:0000313" key="1">
    <source>
        <dbReference type="EMBL" id="SDY36558.1"/>
    </source>
</evidence>
<dbReference type="OrthoDB" id="9795838at2"/>
<dbReference type="PANTHER" id="PTHR39323:SF1">
    <property type="entry name" value="BLR1149 PROTEIN"/>
    <property type="match status" value="1"/>
</dbReference>
<dbReference type="Proteomes" id="UP000199286">
    <property type="component" value="Unassembled WGS sequence"/>
</dbReference>
<accession>A0A1H3JAX4</accession>
<keyword evidence="2" id="KW-1185">Reference proteome</keyword>
<dbReference type="EMBL" id="FNPF01000006">
    <property type="protein sequence ID" value="SDY36558.1"/>
    <property type="molecule type" value="Genomic_DNA"/>
</dbReference>
<dbReference type="RefSeq" id="WP_089882794.1">
    <property type="nucleotide sequence ID" value="NZ_FNPF01000006.1"/>
</dbReference>
<dbReference type="InterPro" id="IPR029052">
    <property type="entry name" value="Metallo-depent_PP-like"/>
</dbReference>
<dbReference type="PANTHER" id="PTHR39323">
    <property type="entry name" value="BLR1149 PROTEIN"/>
    <property type="match status" value="1"/>
</dbReference>